<reference evidence="1" key="1">
    <citation type="submission" date="2023-04" db="EMBL/GenBank/DDBJ databases">
        <title>Phytophthora lilii NBRC 32176.</title>
        <authorList>
            <person name="Ichikawa N."/>
            <person name="Sato H."/>
            <person name="Tonouchi N."/>
        </authorList>
    </citation>
    <scope>NUCLEOTIDE SEQUENCE</scope>
    <source>
        <strain evidence="1">NBRC 32176</strain>
    </source>
</reference>
<name>A0A9W6WWS3_9STRA</name>
<proteinExistence type="predicted"/>
<evidence type="ECO:0000313" key="2">
    <source>
        <dbReference type="Proteomes" id="UP001165083"/>
    </source>
</evidence>
<dbReference type="AlphaFoldDB" id="A0A9W6WWS3"/>
<gene>
    <name evidence="1" type="ORF">Plil01_000735900</name>
</gene>
<sequence>MSFSNRDDNNTNYYDFDLESEDDFEFESEDEFDFSEYNFEADMEKRRKETRRITYRAQVKQLNEIVSSTIWFPFWMTYEDHAVEWILFSMRRWMKFSMSDLF</sequence>
<accession>A0A9W6WWS3</accession>
<keyword evidence="2" id="KW-1185">Reference proteome</keyword>
<dbReference type="EMBL" id="BSXW01000339">
    <property type="protein sequence ID" value="GMF19303.1"/>
    <property type="molecule type" value="Genomic_DNA"/>
</dbReference>
<protein>
    <submittedName>
        <fullName evidence="1">Unnamed protein product</fullName>
    </submittedName>
</protein>
<organism evidence="1 2">
    <name type="scientific">Phytophthora lilii</name>
    <dbReference type="NCBI Taxonomy" id="2077276"/>
    <lineage>
        <taxon>Eukaryota</taxon>
        <taxon>Sar</taxon>
        <taxon>Stramenopiles</taxon>
        <taxon>Oomycota</taxon>
        <taxon>Peronosporomycetes</taxon>
        <taxon>Peronosporales</taxon>
        <taxon>Peronosporaceae</taxon>
        <taxon>Phytophthora</taxon>
    </lineage>
</organism>
<dbReference type="Proteomes" id="UP001165083">
    <property type="component" value="Unassembled WGS sequence"/>
</dbReference>
<evidence type="ECO:0000313" key="1">
    <source>
        <dbReference type="EMBL" id="GMF19303.1"/>
    </source>
</evidence>
<comment type="caution">
    <text evidence="1">The sequence shown here is derived from an EMBL/GenBank/DDBJ whole genome shotgun (WGS) entry which is preliminary data.</text>
</comment>